<gene>
    <name evidence="2" type="ORF">VB264_05900</name>
</gene>
<dbReference type="Proteomes" id="UP001304671">
    <property type="component" value="Unassembled WGS sequence"/>
</dbReference>
<keyword evidence="3" id="KW-1185">Reference proteome</keyword>
<sequence length="130" mass="15107">MKIRKITSGLVIVLTLLFFSQLTTAQNTSVIKNTSPEERAELLTDLMKSKLGLDSVQSIKVQAINQKYALKNEPILKSNAGKFSKFKQIKKLQKEKDEELKKVFTTEQFKQYQTFEAEMKHKIKDRIKQR</sequence>
<dbReference type="RefSeq" id="WP_323247601.1">
    <property type="nucleotide sequence ID" value="NZ_JAYFUL010000006.1"/>
</dbReference>
<proteinExistence type="predicted"/>
<accession>A0ABU5QJS2</accession>
<evidence type="ECO:0000256" key="1">
    <source>
        <dbReference type="SAM" id="SignalP"/>
    </source>
</evidence>
<evidence type="ECO:0000313" key="3">
    <source>
        <dbReference type="Proteomes" id="UP001304671"/>
    </source>
</evidence>
<dbReference type="EMBL" id="JAYFUL010000006">
    <property type="protein sequence ID" value="MEA5257308.1"/>
    <property type="molecule type" value="Genomic_DNA"/>
</dbReference>
<evidence type="ECO:0000313" key="2">
    <source>
        <dbReference type="EMBL" id="MEA5257308.1"/>
    </source>
</evidence>
<organism evidence="2 3">
    <name type="scientific">Arcicella aquatica</name>
    <dbReference type="NCBI Taxonomy" id="217141"/>
    <lineage>
        <taxon>Bacteria</taxon>
        <taxon>Pseudomonadati</taxon>
        <taxon>Bacteroidota</taxon>
        <taxon>Cytophagia</taxon>
        <taxon>Cytophagales</taxon>
        <taxon>Flectobacillaceae</taxon>
        <taxon>Arcicella</taxon>
    </lineage>
</organism>
<comment type="caution">
    <text evidence="2">The sequence shown here is derived from an EMBL/GenBank/DDBJ whole genome shotgun (WGS) entry which is preliminary data.</text>
</comment>
<protein>
    <recommendedName>
        <fullName evidence="4">DUF4890 domain-containing protein</fullName>
    </recommendedName>
</protein>
<name>A0ABU5QJS2_9BACT</name>
<evidence type="ECO:0008006" key="4">
    <source>
        <dbReference type="Google" id="ProtNLM"/>
    </source>
</evidence>
<reference evidence="2 3" key="1">
    <citation type="submission" date="2023-12" db="EMBL/GenBank/DDBJ databases">
        <title>Novel species of the genus Arcicella isolated from rivers.</title>
        <authorList>
            <person name="Lu H."/>
        </authorList>
    </citation>
    <scope>NUCLEOTIDE SEQUENCE [LARGE SCALE GENOMIC DNA]</scope>
    <source>
        <strain evidence="2 3">LMG 21963</strain>
    </source>
</reference>
<keyword evidence="1" id="KW-0732">Signal</keyword>
<feature type="signal peptide" evidence="1">
    <location>
        <begin position="1"/>
        <end position="25"/>
    </location>
</feature>
<feature type="chain" id="PRO_5045451476" description="DUF4890 domain-containing protein" evidence="1">
    <location>
        <begin position="26"/>
        <end position="130"/>
    </location>
</feature>